<reference evidence="14 15" key="1">
    <citation type="journal article" date="2002" name="Proc. Natl. Acad. Sci. U.S.A.">
        <title>Extensive mosaic structure revealed by the complete genome sequence of uropathogenic Escherichia coli.</title>
        <authorList>
            <person name="Welch R.A."/>
            <person name="Burland V."/>
            <person name="Plunkett G.III."/>
            <person name="Redford P."/>
            <person name="Roesch P."/>
            <person name="Rasko D."/>
            <person name="Buckles E.L."/>
            <person name="Liou S.R."/>
            <person name="Boutin A."/>
            <person name="Hackett J."/>
            <person name="Stroud D."/>
            <person name="Mayhew G.F."/>
            <person name="Rose D.J."/>
            <person name="Zhou S."/>
            <person name="Schwartz D.C."/>
            <person name="Perna N.T."/>
            <person name="Mobley H.L."/>
            <person name="Donnenberg M.S."/>
            <person name="Blattner F.R."/>
        </authorList>
    </citation>
    <scope>NUCLEOTIDE SEQUENCE [LARGE SCALE GENOMIC DNA]</scope>
    <source>
        <strain evidence="15">CFT073 / ATCC 700928 / UPEC</strain>
    </source>
</reference>
<dbReference type="NCBIfam" id="NF005572">
    <property type="entry name" value="PRK07251.1"/>
    <property type="match status" value="1"/>
</dbReference>
<dbReference type="InterPro" id="IPR004099">
    <property type="entry name" value="Pyr_nucl-diS_OxRdtase_dimer"/>
</dbReference>
<feature type="binding site" evidence="9">
    <location>
        <begin position="174"/>
        <end position="181"/>
    </location>
    <ligand>
        <name>NAD(+)</name>
        <dbReference type="ChEBI" id="CHEBI:57540"/>
    </ligand>
</feature>
<dbReference type="SMR" id="A0A0H2V4L2"/>
<dbReference type="eggNOG" id="COG1249">
    <property type="taxonomic scope" value="Bacteria"/>
</dbReference>
<accession>A0A0H2V4L2</accession>
<evidence type="ECO:0000259" key="13">
    <source>
        <dbReference type="Pfam" id="PF07992"/>
    </source>
</evidence>
<dbReference type="GO" id="GO:0016668">
    <property type="term" value="F:oxidoreductase activity, acting on a sulfur group of donors, NAD(P) as acceptor"/>
    <property type="evidence" value="ECO:0007669"/>
    <property type="project" value="InterPro"/>
</dbReference>
<gene>
    <name evidence="14" type="primary">ykgC</name>
    <name evidence="14" type="ordered locus">c0420</name>
</gene>
<dbReference type="SUPFAM" id="SSF55424">
    <property type="entry name" value="FAD/NAD-linked reductases, dimerisation (C-terminal) domain"/>
    <property type="match status" value="1"/>
</dbReference>
<sequence length="450" mass="49325">MNAFRQEIIMNKYQAVIIGFGKAGKTLAVTLAKAGWRVALIEQSNAMYGGTCINIGCIPTKTLVHDAQQHTDFVRAIQRKNEVVNFLRNKNFHNLADMPNIDVIDGQAEFINNHSLRVHRPGRNLEIHGEKIFINTGAQAVVPPIPGITTTPGVYDSTGLLNLKELPGHLGILGGGYIGVEFASMFANFGSKVTILEAASLFLPREDRDIADNIATILRDQGVDIILNAHVERISHHENQVQVHSEHAQLAVDALLIASGRQPATASLHPENAGIAVNERGAIVVDKQLHTTANNIWAMGDVTGGLQFTYISLDDYRIVRDELLGEGRRSTDDRKNVPYSVFMTPPLSRVGMTEEQARESGADIQVVTLPVAAIPRARVMNDTRGVLKAIVDNKTQRILGASLLCVDSHEMINIVKMVMDAGLPYSILRDQIFTHPSMSESLNDLFSLVK</sequence>
<dbReference type="InterPro" id="IPR012999">
    <property type="entry name" value="Pyr_OxRdtase_I_AS"/>
</dbReference>
<dbReference type="Pfam" id="PF02852">
    <property type="entry name" value="Pyr_redox_dim"/>
    <property type="match status" value="1"/>
</dbReference>
<feature type="binding site" evidence="9">
    <location>
        <position position="61"/>
    </location>
    <ligand>
        <name>FAD</name>
        <dbReference type="ChEBI" id="CHEBI:57692"/>
    </ligand>
</feature>
<evidence type="ECO:0000256" key="7">
    <source>
        <dbReference type="ARBA" id="ARBA00023284"/>
    </source>
</evidence>
<keyword evidence="15" id="KW-1185">Reference proteome</keyword>
<dbReference type="NCBIfam" id="NF040477">
    <property type="entry name" value="chlor_oxi_RclA"/>
    <property type="match status" value="1"/>
</dbReference>
<evidence type="ECO:0000256" key="3">
    <source>
        <dbReference type="ARBA" id="ARBA00022827"/>
    </source>
</evidence>
<keyword evidence="9" id="KW-0547">Nucleotide-binding</keyword>
<dbReference type="PANTHER" id="PTHR43014:SF4">
    <property type="entry name" value="PYRIDINE NUCLEOTIDE-DISULFIDE OXIDOREDUCTASE RCLA-RELATED"/>
    <property type="match status" value="1"/>
</dbReference>
<dbReference type="FunFam" id="3.30.390.30:FF:000001">
    <property type="entry name" value="Dihydrolipoyl dehydrogenase"/>
    <property type="match status" value="1"/>
</dbReference>
<dbReference type="PROSITE" id="PS00076">
    <property type="entry name" value="PYRIDINE_REDOX_1"/>
    <property type="match status" value="1"/>
</dbReference>
<dbReference type="InterPro" id="IPR036188">
    <property type="entry name" value="FAD/NAD-bd_sf"/>
</dbReference>
<evidence type="ECO:0000256" key="9">
    <source>
        <dbReference type="PIRSR" id="PIRSR000350-3"/>
    </source>
</evidence>
<feature type="disulfide bond" description="Redox-active" evidence="10">
    <location>
        <begin position="52"/>
        <end position="57"/>
    </location>
</feature>
<dbReference type="PRINTS" id="PR00368">
    <property type="entry name" value="FADPNR"/>
</dbReference>
<evidence type="ECO:0000259" key="12">
    <source>
        <dbReference type="Pfam" id="PF02852"/>
    </source>
</evidence>
<dbReference type="HOGENOM" id="CLU_016755_1_2_6"/>
<feature type="binding site" evidence="9">
    <location>
        <position position="260"/>
    </location>
    <ligand>
        <name>NAD(+)</name>
        <dbReference type="ChEBI" id="CHEBI:57540"/>
    </ligand>
</feature>
<evidence type="ECO:0000256" key="11">
    <source>
        <dbReference type="RuleBase" id="RU003691"/>
    </source>
</evidence>
<keyword evidence="4" id="KW-0521">NADP</keyword>
<keyword evidence="9" id="KW-0520">NAD</keyword>
<dbReference type="STRING" id="199310.c0420"/>
<keyword evidence="3 9" id="KW-0274">FAD</keyword>
<organism evidence="14 15">
    <name type="scientific">Escherichia coli O6:H1 (strain CFT073 / ATCC 700928 / UPEC)</name>
    <dbReference type="NCBI Taxonomy" id="199310"/>
    <lineage>
        <taxon>Bacteria</taxon>
        <taxon>Pseudomonadati</taxon>
        <taxon>Pseudomonadota</taxon>
        <taxon>Gammaproteobacteria</taxon>
        <taxon>Enterobacterales</taxon>
        <taxon>Enterobacteriaceae</taxon>
        <taxon>Escherichia</taxon>
    </lineage>
</organism>
<evidence type="ECO:0000256" key="4">
    <source>
        <dbReference type="ARBA" id="ARBA00022857"/>
    </source>
</evidence>
<feature type="domain" description="FAD/NAD(P)-binding" evidence="13">
    <location>
        <begin position="13"/>
        <end position="310"/>
    </location>
</feature>
<evidence type="ECO:0000256" key="10">
    <source>
        <dbReference type="PIRSR" id="PIRSR000350-4"/>
    </source>
</evidence>
<comment type="cofactor">
    <cofactor evidence="9">
        <name>FAD</name>
        <dbReference type="ChEBI" id="CHEBI:57692"/>
    </cofactor>
    <text evidence="9">Binds 1 FAD per subunit.</text>
</comment>
<evidence type="ECO:0000313" key="14">
    <source>
        <dbReference type="EMBL" id="AAN78901.1"/>
    </source>
</evidence>
<dbReference type="Gene3D" id="3.30.390.30">
    <property type="match status" value="1"/>
</dbReference>
<keyword evidence="6" id="KW-1015">Disulfide bond</keyword>
<dbReference type="InterPro" id="IPR016156">
    <property type="entry name" value="FAD/NAD-linked_Rdtase_dimer_sf"/>
</dbReference>
<dbReference type="PRINTS" id="PR00411">
    <property type="entry name" value="PNDRDTASEI"/>
</dbReference>
<keyword evidence="7 11" id="KW-0676">Redox-active center</keyword>
<comment type="similarity">
    <text evidence="1 11">Belongs to the class-I pyridine nucleotide-disulfide oxidoreductase family.</text>
</comment>
<evidence type="ECO:0000256" key="8">
    <source>
        <dbReference type="PIRSR" id="PIRSR000350-2"/>
    </source>
</evidence>
<protein>
    <submittedName>
        <fullName evidence="14">Probable pyridine nucleotide-disulfide oxidoreductase ykgC</fullName>
    </submittedName>
</protein>
<dbReference type="AlphaFoldDB" id="A0A0H2V4L2"/>
<dbReference type="Proteomes" id="UP000001410">
    <property type="component" value="Chromosome"/>
</dbReference>
<dbReference type="PANTHER" id="PTHR43014">
    <property type="entry name" value="MERCURIC REDUCTASE"/>
    <property type="match status" value="1"/>
</dbReference>
<dbReference type="GO" id="GO:0050660">
    <property type="term" value="F:flavin adenine dinucleotide binding"/>
    <property type="evidence" value="ECO:0007669"/>
    <property type="project" value="UniProtKB-ARBA"/>
</dbReference>
<keyword evidence="2 11" id="KW-0285">Flavoprotein</keyword>
<dbReference type="Pfam" id="PF07992">
    <property type="entry name" value="Pyr_redox_2"/>
    <property type="match status" value="1"/>
</dbReference>
<evidence type="ECO:0000256" key="1">
    <source>
        <dbReference type="ARBA" id="ARBA00007532"/>
    </source>
</evidence>
<dbReference type="KEGG" id="ecc:c0420"/>
<feature type="binding site" evidence="9">
    <location>
        <position position="197"/>
    </location>
    <ligand>
        <name>NAD(+)</name>
        <dbReference type="ChEBI" id="CHEBI:57540"/>
    </ligand>
</feature>
<name>A0A0H2V4L2_ECOL6</name>
<evidence type="ECO:0000313" key="15">
    <source>
        <dbReference type="Proteomes" id="UP000001410"/>
    </source>
</evidence>
<dbReference type="InterPro" id="IPR054847">
    <property type="entry name" value="chlor_oxi_RclA"/>
</dbReference>
<evidence type="ECO:0000256" key="2">
    <source>
        <dbReference type="ARBA" id="ARBA00022630"/>
    </source>
</evidence>
<feature type="binding site" evidence="9">
    <location>
        <position position="301"/>
    </location>
    <ligand>
        <name>FAD</name>
        <dbReference type="ChEBI" id="CHEBI:57692"/>
    </ligand>
</feature>
<dbReference type="GO" id="GO:0003955">
    <property type="term" value="F:NAD(P)H dehydrogenase (quinone) activity"/>
    <property type="evidence" value="ECO:0007669"/>
    <property type="project" value="TreeGrafter"/>
</dbReference>
<dbReference type="Gene3D" id="3.50.50.60">
    <property type="entry name" value="FAD/NAD(P)-binding domain"/>
    <property type="match status" value="2"/>
</dbReference>
<evidence type="ECO:0000256" key="5">
    <source>
        <dbReference type="ARBA" id="ARBA00023002"/>
    </source>
</evidence>
<evidence type="ECO:0000256" key="6">
    <source>
        <dbReference type="ARBA" id="ARBA00023157"/>
    </source>
</evidence>
<dbReference type="InterPro" id="IPR001100">
    <property type="entry name" value="Pyr_nuc-diS_OxRdtase"/>
</dbReference>
<proteinExistence type="inferred from homology"/>
<keyword evidence="5 11" id="KW-0560">Oxidoreductase</keyword>
<dbReference type="SUPFAM" id="SSF51905">
    <property type="entry name" value="FAD/NAD(P)-binding domain"/>
    <property type="match status" value="1"/>
</dbReference>
<feature type="active site" description="Proton acceptor" evidence="8">
    <location>
        <position position="435"/>
    </location>
</feature>
<dbReference type="InterPro" id="IPR023753">
    <property type="entry name" value="FAD/NAD-binding_dom"/>
</dbReference>
<feature type="domain" description="Pyridine nucleotide-disulphide oxidoreductase dimerisation" evidence="12">
    <location>
        <begin position="337"/>
        <end position="444"/>
    </location>
</feature>
<dbReference type="PIRSF" id="PIRSF000350">
    <property type="entry name" value="Mercury_reductase_MerA"/>
    <property type="match status" value="1"/>
</dbReference>
<dbReference type="EMBL" id="AE014075">
    <property type="protein sequence ID" value="AAN78901.1"/>
    <property type="molecule type" value="Genomic_DNA"/>
</dbReference>
<dbReference type="GO" id="GO:0006979">
    <property type="term" value="P:response to oxidative stress"/>
    <property type="evidence" value="ECO:0007669"/>
    <property type="project" value="UniProtKB-ARBA"/>
</dbReference>
<dbReference type="FunFam" id="3.50.50.60:FF:000128">
    <property type="entry name" value="Pyridine nucleotide-disulfide oxidoreductase YkgC"/>
    <property type="match status" value="1"/>
</dbReference>